<reference evidence="3" key="1">
    <citation type="thesis" date="2020" institute="Technische Universitat Dresden" country="Dresden, Germany">
        <title>The Agarolytic System of Microbulbifer elongatus PORT2, Isolated from Batu Karas, Pangandaran West Java Indonesia.</title>
        <authorList>
            <person name="Anggraeni S.R."/>
        </authorList>
    </citation>
    <scope>NUCLEOTIDE SEQUENCE</scope>
    <source>
        <strain evidence="3">PORT2</strain>
    </source>
</reference>
<dbReference type="InterPro" id="IPR002525">
    <property type="entry name" value="Transp_IS110-like_N"/>
</dbReference>
<dbReference type="Pfam" id="PF02371">
    <property type="entry name" value="Transposase_20"/>
    <property type="match status" value="1"/>
</dbReference>
<comment type="caution">
    <text evidence="3">The sequence shown here is derived from an EMBL/GenBank/DDBJ whole genome shotgun (WGS) entry which is preliminary data.</text>
</comment>
<evidence type="ECO:0000259" key="2">
    <source>
        <dbReference type="Pfam" id="PF02371"/>
    </source>
</evidence>
<proteinExistence type="predicted"/>
<dbReference type="PANTHER" id="PTHR33055:SF13">
    <property type="entry name" value="TRANSPOSASE"/>
    <property type="match status" value="1"/>
</dbReference>
<name>A0ABT1NVA6_9GAMM</name>
<feature type="non-terminal residue" evidence="3">
    <location>
        <position position="239"/>
    </location>
</feature>
<dbReference type="Pfam" id="PF01548">
    <property type="entry name" value="DEDD_Tnp_IS110"/>
    <property type="match status" value="1"/>
</dbReference>
<gene>
    <name evidence="3" type="ORF">HXX02_00085</name>
</gene>
<feature type="domain" description="Transposase IS116/IS110/IS902 C-terminal" evidence="2">
    <location>
        <begin position="197"/>
        <end position="239"/>
    </location>
</feature>
<evidence type="ECO:0000259" key="1">
    <source>
        <dbReference type="Pfam" id="PF01548"/>
    </source>
</evidence>
<dbReference type="PANTHER" id="PTHR33055">
    <property type="entry name" value="TRANSPOSASE FOR INSERTION SEQUENCE ELEMENT IS1111A"/>
    <property type="match status" value="1"/>
</dbReference>
<dbReference type="EMBL" id="JACASI010000002">
    <property type="protein sequence ID" value="MCQ3827833.1"/>
    <property type="molecule type" value="Genomic_DNA"/>
</dbReference>
<sequence length="239" mass="26898">MTNRKSAEAGVNVGVDIGKEHLDFHIHERGVYWRSDNTPEGIRYSLNRLARYQVARLVMEATGRYELLLADAAFERMMPVVIANPRAIRRYAGAVEQLAKTDKLDAALIAEFAARIQPKPSSSQSKNLREIKDLLARRRQLMNMRTRELNRQSIMGDGVLASTYRRLIKQLDKEVEWVDQKLNAAIEKESAWDEKKALLKSVPGVGDVLVHTLLGDLPELGTLNNKQIAALTGVAPMNR</sequence>
<evidence type="ECO:0000313" key="4">
    <source>
        <dbReference type="Proteomes" id="UP001205566"/>
    </source>
</evidence>
<protein>
    <submittedName>
        <fullName evidence="3">Transposase</fullName>
    </submittedName>
</protein>
<dbReference type="InterPro" id="IPR003346">
    <property type="entry name" value="Transposase_20"/>
</dbReference>
<dbReference type="Proteomes" id="UP001205566">
    <property type="component" value="Unassembled WGS sequence"/>
</dbReference>
<evidence type="ECO:0000313" key="3">
    <source>
        <dbReference type="EMBL" id="MCQ3827833.1"/>
    </source>
</evidence>
<dbReference type="InterPro" id="IPR047650">
    <property type="entry name" value="Transpos_IS110"/>
</dbReference>
<keyword evidence="4" id="KW-1185">Reference proteome</keyword>
<accession>A0ABT1NVA6</accession>
<organism evidence="3 4">
    <name type="scientific">Microbulbifer elongatus</name>
    <dbReference type="NCBI Taxonomy" id="86173"/>
    <lineage>
        <taxon>Bacteria</taxon>
        <taxon>Pseudomonadati</taxon>
        <taxon>Pseudomonadota</taxon>
        <taxon>Gammaproteobacteria</taxon>
        <taxon>Cellvibrionales</taxon>
        <taxon>Microbulbiferaceae</taxon>
        <taxon>Microbulbifer</taxon>
    </lineage>
</organism>
<feature type="domain" description="Transposase IS110-like N-terminal" evidence="1">
    <location>
        <begin position="13"/>
        <end position="151"/>
    </location>
</feature>
<dbReference type="RefSeq" id="WP_255872769.1">
    <property type="nucleotide sequence ID" value="NZ_JACASI010000002.1"/>
</dbReference>